<dbReference type="OrthoDB" id="2599194at2"/>
<keyword evidence="2" id="KW-1185">Reference proteome</keyword>
<dbReference type="RefSeq" id="WP_111393199.1">
    <property type="nucleotide sequence ID" value="NZ_JBJINY010000074.1"/>
</dbReference>
<reference evidence="1 2" key="1">
    <citation type="submission" date="2018-06" db="EMBL/GenBank/DDBJ databases">
        <title>Genomic Encyclopedia of Archaeal and Bacterial Type Strains, Phase II (KMG-II): from individual species to whole genera.</title>
        <authorList>
            <person name="Goeker M."/>
        </authorList>
    </citation>
    <scope>NUCLEOTIDE SEQUENCE [LARGE SCALE GENOMIC DNA]</scope>
    <source>
        <strain evidence="1 2">T4</strain>
    </source>
</reference>
<dbReference type="SUPFAM" id="SSF109854">
    <property type="entry name" value="DinB/YfiT-like putative metalloenzymes"/>
    <property type="match status" value="1"/>
</dbReference>
<evidence type="ECO:0000313" key="2">
    <source>
        <dbReference type="Proteomes" id="UP000248917"/>
    </source>
</evidence>
<name>A0A326RSB3_9BACT</name>
<accession>A0A326RSB3</accession>
<dbReference type="EMBL" id="QKTX01000008">
    <property type="protein sequence ID" value="PZV82932.1"/>
    <property type="molecule type" value="Genomic_DNA"/>
</dbReference>
<sequence>MIKDTLQTRLDKLMPSTPAQFGIMTPQHMVEHLILTYKLSYGRIKIPEFEPTEKQLAQKQALIFSDLTFPRGIKAPGLPETLMELRYSNLEETKNELLKSVEAYYQTFDQQPDLKTMHPRFGKLSFEEWEKFHAKHVEHHLGQFGI</sequence>
<dbReference type="Gene3D" id="1.20.120.450">
    <property type="entry name" value="dinb family like domain"/>
    <property type="match status" value="1"/>
</dbReference>
<dbReference type="AlphaFoldDB" id="A0A326RSB3"/>
<gene>
    <name evidence="1" type="ORF">CLV31_108132</name>
</gene>
<dbReference type="InterPro" id="IPR034660">
    <property type="entry name" value="DinB/YfiT-like"/>
</dbReference>
<dbReference type="InterPro" id="IPR011463">
    <property type="entry name" value="DUF1569"/>
</dbReference>
<proteinExistence type="predicted"/>
<dbReference type="Pfam" id="PF07606">
    <property type="entry name" value="DUF1569"/>
    <property type="match status" value="1"/>
</dbReference>
<protein>
    <submittedName>
        <fullName evidence="1">DinB family protein</fullName>
    </submittedName>
</protein>
<dbReference type="Proteomes" id="UP000248917">
    <property type="component" value="Unassembled WGS sequence"/>
</dbReference>
<evidence type="ECO:0000313" key="1">
    <source>
        <dbReference type="EMBL" id="PZV82932.1"/>
    </source>
</evidence>
<comment type="caution">
    <text evidence="1">The sequence shown here is derived from an EMBL/GenBank/DDBJ whole genome shotgun (WGS) entry which is preliminary data.</text>
</comment>
<organism evidence="1 2">
    <name type="scientific">Algoriphagus aquaeductus</name>
    <dbReference type="NCBI Taxonomy" id="475299"/>
    <lineage>
        <taxon>Bacteria</taxon>
        <taxon>Pseudomonadati</taxon>
        <taxon>Bacteroidota</taxon>
        <taxon>Cytophagia</taxon>
        <taxon>Cytophagales</taxon>
        <taxon>Cyclobacteriaceae</taxon>
        <taxon>Algoriphagus</taxon>
    </lineage>
</organism>